<keyword evidence="2" id="KW-0547">Nucleotide-binding</keyword>
<dbReference type="InterPro" id="IPR002611">
    <property type="entry name" value="IstB_ATP-bd"/>
</dbReference>
<keyword evidence="3" id="KW-0067">ATP-binding</keyword>
<organism evidence="10">
    <name type="scientific">Streptomyces sp. NBC_00119</name>
    <dbReference type="NCBI Taxonomy" id="2975659"/>
    <lineage>
        <taxon>Bacteria</taxon>
        <taxon>Bacillati</taxon>
        <taxon>Actinomycetota</taxon>
        <taxon>Actinomycetes</taxon>
        <taxon>Kitasatosporales</taxon>
        <taxon>Streptomycetaceae</taxon>
        <taxon>Streptomyces</taxon>
    </lineage>
</organism>
<dbReference type="NCBIfam" id="NF038214">
    <property type="entry name" value="IS21_help_AAA"/>
    <property type="match status" value="1"/>
</dbReference>
<evidence type="ECO:0000313" key="11">
    <source>
        <dbReference type="EMBL" id="WTS18061.1"/>
    </source>
</evidence>
<evidence type="ECO:0000256" key="2">
    <source>
        <dbReference type="ARBA" id="ARBA00022741"/>
    </source>
</evidence>
<dbReference type="AlphaFoldDB" id="A0AAU1UL32"/>
<dbReference type="PANTHER" id="PTHR30050">
    <property type="entry name" value="CHROMOSOMAL REPLICATION INITIATOR PROTEIN DNAA"/>
    <property type="match status" value="1"/>
</dbReference>
<evidence type="ECO:0000313" key="10">
    <source>
        <dbReference type="EMBL" id="WTS17936.1"/>
    </source>
</evidence>
<evidence type="ECO:0000313" key="6">
    <source>
        <dbReference type="EMBL" id="WTS09994.1"/>
    </source>
</evidence>
<dbReference type="CDD" id="cd00009">
    <property type="entry name" value="AAA"/>
    <property type="match status" value="1"/>
</dbReference>
<proteinExistence type="inferred from homology"/>
<dbReference type="InterPro" id="IPR003593">
    <property type="entry name" value="AAA+_ATPase"/>
</dbReference>
<evidence type="ECO:0000256" key="1">
    <source>
        <dbReference type="ARBA" id="ARBA00008059"/>
    </source>
</evidence>
<dbReference type="NCBIfam" id="NF005098">
    <property type="entry name" value="PRK06526.1"/>
    <property type="match status" value="1"/>
</dbReference>
<name>A0AAU1UL32_9ACTN</name>
<reference evidence="10" key="1">
    <citation type="submission" date="2022-10" db="EMBL/GenBank/DDBJ databases">
        <title>The complete genomes of actinobacterial strains from the NBC collection.</title>
        <authorList>
            <person name="Joergensen T.S."/>
            <person name="Alvarez Arevalo M."/>
            <person name="Sterndorff E.B."/>
            <person name="Faurdal D."/>
            <person name="Vuksanovic O."/>
            <person name="Mourched A.-S."/>
            <person name="Charusanti P."/>
            <person name="Shaw S."/>
            <person name="Blin K."/>
            <person name="Weber T."/>
        </authorList>
    </citation>
    <scope>NUCLEOTIDE SEQUENCE</scope>
    <source>
        <strain evidence="10">NBC_00119</strain>
    </source>
</reference>
<evidence type="ECO:0000313" key="9">
    <source>
        <dbReference type="EMBL" id="WTS17833.1"/>
    </source>
</evidence>
<feature type="domain" description="AAA+ ATPase" evidence="5">
    <location>
        <begin position="121"/>
        <end position="253"/>
    </location>
</feature>
<dbReference type="InterPro" id="IPR027417">
    <property type="entry name" value="P-loop_NTPase"/>
</dbReference>
<evidence type="ECO:0000259" key="5">
    <source>
        <dbReference type="SMART" id="SM00382"/>
    </source>
</evidence>
<sequence length="280" mass="30577">MARTTTTASTPAGEKTGSGRTGEQTASDLAFYSRAMKAPALLDAAERLAERARNESWTHAEFLVACLQREVAARESHGGEARVRSARFPAIKTIEELDATHLRGMTREQLAHLGTLDFITGKENAIFLGPPGTGKTHLAIGLAVRACQAGHRVAFATAAEWVDRLAAAHHTGRLQTELVKLSRYPLIVVDEVGYIPFEAEAANLFFQLISNRYERASVIVTSNKPFGRWGEVFGDETVAAAMIDRLVHHAEVHSLKGDSYRMRGRGRQLGRVPTATTETD</sequence>
<dbReference type="Pfam" id="PF01695">
    <property type="entry name" value="IstB_IS21"/>
    <property type="match status" value="1"/>
</dbReference>
<dbReference type="Gene3D" id="3.40.50.300">
    <property type="entry name" value="P-loop containing nucleotide triphosphate hydrolases"/>
    <property type="match status" value="1"/>
</dbReference>
<dbReference type="GO" id="GO:0006260">
    <property type="term" value="P:DNA replication"/>
    <property type="evidence" value="ECO:0007669"/>
    <property type="project" value="TreeGrafter"/>
</dbReference>
<feature type="region of interest" description="Disordered" evidence="4">
    <location>
        <begin position="1"/>
        <end position="24"/>
    </location>
</feature>
<dbReference type="PIRSF" id="PIRSF003073">
    <property type="entry name" value="DNAC_TnpB_IstB"/>
    <property type="match status" value="1"/>
</dbReference>
<dbReference type="PANTHER" id="PTHR30050:SF4">
    <property type="entry name" value="ATP-BINDING PROTEIN RV3427C IN INSERTION SEQUENCE-RELATED"/>
    <property type="match status" value="1"/>
</dbReference>
<dbReference type="GO" id="GO:0005524">
    <property type="term" value="F:ATP binding"/>
    <property type="evidence" value="ECO:0007669"/>
    <property type="project" value="UniProtKB-KW"/>
</dbReference>
<feature type="compositionally biased region" description="Polar residues" evidence="4">
    <location>
        <begin position="1"/>
        <end position="10"/>
    </location>
</feature>
<dbReference type="EMBL" id="CP108195">
    <property type="protein sequence ID" value="WTS17833.1"/>
    <property type="molecule type" value="Genomic_DNA"/>
</dbReference>
<dbReference type="InterPro" id="IPR047661">
    <property type="entry name" value="IstB"/>
</dbReference>
<dbReference type="InterPro" id="IPR028350">
    <property type="entry name" value="DNAC/IstB-like"/>
</dbReference>
<accession>A0AAU1UL32</accession>
<evidence type="ECO:0000313" key="7">
    <source>
        <dbReference type="EMBL" id="WTS11338.1"/>
    </source>
</evidence>
<dbReference type="EMBL" id="CP108195">
    <property type="protein sequence ID" value="WTS17936.1"/>
    <property type="molecule type" value="Genomic_DNA"/>
</dbReference>
<dbReference type="EMBL" id="CP108195">
    <property type="protein sequence ID" value="WTS09994.1"/>
    <property type="molecule type" value="Genomic_DNA"/>
</dbReference>
<evidence type="ECO:0000313" key="12">
    <source>
        <dbReference type="EMBL" id="WTS18286.1"/>
    </source>
</evidence>
<dbReference type="EMBL" id="CP108195">
    <property type="protein sequence ID" value="WTS18061.1"/>
    <property type="molecule type" value="Genomic_DNA"/>
</dbReference>
<evidence type="ECO:0000256" key="3">
    <source>
        <dbReference type="ARBA" id="ARBA00022840"/>
    </source>
</evidence>
<evidence type="ECO:0000256" key="4">
    <source>
        <dbReference type="SAM" id="MobiDB-lite"/>
    </source>
</evidence>
<dbReference type="EMBL" id="CP108195">
    <property type="protein sequence ID" value="WTS18286.1"/>
    <property type="molecule type" value="Genomic_DNA"/>
</dbReference>
<dbReference type="SUPFAM" id="SSF52540">
    <property type="entry name" value="P-loop containing nucleoside triphosphate hydrolases"/>
    <property type="match status" value="1"/>
</dbReference>
<dbReference type="EMBL" id="CP108195">
    <property type="protein sequence ID" value="WTS11422.1"/>
    <property type="molecule type" value="Genomic_DNA"/>
</dbReference>
<dbReference type="SMART" id="SM00382">
    <property type="entry name" value="AAA"/>
    <property type="match status" value="1"/>
</dbReference>
<comment type="similarity">
    <text evidence="1">Belongs to the IS21/IS1162 putative ATP-binding protein family.</text>
</comment>
<evidence type="ECO:0000313" key="8">
    <source>
        <dbReference type="EMBL" id="WTS11422.1"/>
    </source>
</evidence>
<protein>
    <submittedName>
        <fullName evidence="10">IS21-like element helper ATPase IstB</fullName>
    </submittedName>
</protein>
<gene>
    <name evidence="10" type="primary">istB</name>
    <name evidence="6" type="ORF">OHU69_02045</name>
    <name evidence="7" type="ORF">OHU69_09820</name>
    <name evidence="8" type="ORF">OHU69_10305</name>
    <name evidence="9" type="ORF">OHU69_46520</name>
    <name evidence="10" type="ORF">OHU69_47110</name>
    <name evidence="11" type="ORF">OHU69_47980</name>
    <name evidence="12" type="ORF">OHU69_49425</name>
</gene>
<dbReference type="EMBL" id="CP108195">
    <property type="protein sequence ID" value="WTS11338.1"/>
    <property type="molecule type" value="Genomic_DNA"/>
</dbReference>